<evidence type="ECO:0000313" key="3">
    <source>
        <dbReference type="Proteomes" id="UP000078046"/>
    </source>
</evidence>
<accession>A0A177AR70</accession>
<dbReference type="Proteomes" id="UP000078046">
    <property type="component" value="Unassembled WGS sequence"/>
</dbReference>
<feature type="transmembrane region" description="Helical" evidence="1">
    <location>
        <begin position="6"/>
        <end position="24"/>
    </location>
</feature>
<sequence>MLPFEVHTYYIQHVLILVIPYYLMRLGGIYTPEPLNDFSWALMTFSLMMLYHFVILQPLAMITYFNLNNIICPAVSDPFNGQWYRCFAVIHQFFLIVFMGKIYTILAKLILTPLRPFSSYEQEDYYWVTQEKLKKDDKSK</sequence>
<comment type="caution">
    <text evidence="2">The sequence shown here is derived from an EMBL/GenBank/DDBJ whole genome shotgun (WGS) entry which is preliminary data.</text>
</comment>
<evidence type="ECO:0000256" key="1">
    <source>
        <dbReference type="SAM" id="Phobius"/>
    </source>
</evidence>
<gene>
    <name evidence="2" type="ORF">A3Q56_07813</name>
</gene>
<dbReference type="Pfam" id="PF14808">
    <property type="entry name" value="TMEM164"/>
    <property type="match status" value="1"/>
</dbReference>
<evidence type="ECO:0000313" key="2">
    <source>
        <dbReference type="EMBL" id="OAF64475.1"/>
    </source>
</evidence>
<keyword evidence="1" id="KW-0472">Membrane</keyword>
<reference evidence="2 3" key="1">
    <citation type="submission" date="2016-04" db="EMBL/GenBank/DDBJ databases">
        <title>The genome of Intoshia linei affirms orthonectids as highly simplified spiralians.</title>
        <authorList>
            <person name="Mikhailov K.V."/>
            <person name="Slusarev G.S."/>
            <person name="Nikitin M.A."/>
            <person name="Logacheva M.D."/>
            <person name="Penin A."/>
            <person name="Aleoshin V."/>
            <person name="Panchin Y.V."/>
        </authorList>
    </citation>
    <scope>NUCLEOTIDE SEQUENCE [LARGE SCALE GENOMIC DNA]</scope>
    <source>
        <strain evidence="2">Intl2013</strain>
        <tissue evidence="2">Whole animal</tissue>
    </source>
</reference>
<keyword evidence="3" id="KW-1185">Reference proteome</keyword>
<proteinExistence type="predicted"/>
<organism evidence="2 3">
    <name type="scientific">Intoshia linei</name>
    <dbReference type="NCBI Taxonomy" id="1819745"/>
    <lineage>
        <taxon>Eukaryota</taxon>
        <taxon>Metazoa</taxon>
        <taxon>Spiralia</taxon>
        <taxon>Lophotrochozoa</taxon>
        <taxon>Mesozoa</taxon>
        <taxon>Orthonectida</taxon>
        <taxon>Rhopaluridae</taxon>
        <taxon>Intoshia</taxon>
    </lineage>
</organism>
<feature type="transmembrane region" description="Helical" evidence="1">
    <location>
        <begin position="45"/>
        <end position="67"/>
    </location>
</feature>
<dbReference type="PANTHER" id="PTHR20948:SF2">
    <property type="entry name" value="TRANSMEMBRANE PROTEIN 164"/>
    <property type="match status" value="1"/>
</dbReference>
<evidence type="ECO:0008006" key="4">
    <source>
        <dbReference type="Google" id="ProtNLM"/>
    </source>
</evidence>
<dbReference type="EMBL" id="LWCA01001808">
    <property type="protein sequence ID" value="OAF64475.1"/>
    <property type="molecule type" value="Genomic_DNA"/>
</dbReference>
<dbReference type="OrthoDB" id="17328at2759"/>
<dbReference type="InterPro" id="IPR026508">
    <property type="entry name" value="TMEM164"/>
</dbReference>
<dbReference type="AlphaFoldDB" id="A0A177AR70"/>
<feature type="transmembrane region" description="Helical" evidence="1">
    <location>
        <begin position="87"/>
        <end position="111"/>
    </location>
</feature>
<name>A0A177AR70_9BILA</name>
<protein>
    <recommendedName>
        <fullName evidence="4">Transmembrane protein 164</fullName>
    </recommendedName>
</protein>
<keyword evidence="1" id="KW-0812">Transmembrane</keyword>
<keyword evidence="1" id="KW-1133">Transmembrane helix</keyword>
<dbReference type="PANTHER" id="PTHR20948">
    <property type="entry name" value="TRANSMEMBRANE PROTEIN 164"/>
    <property type="match status" value="1"/>
</dbReference>